<accession>A0A4Z2DD14</accession>
<dbReference type="InterPro" id="IPR016024">
    <property type="entry name" value="ARM-type_fold"/>
</dbReference>
<sequence length="509" mass="58924">MAVPMEEIKTTSIRIINHMLKIPSKQGYGSSDFKEIIDLFHNSFFAVESPEHLVNDYRLWVANSVLSNGECPLRLTQILTDLEKYAFDPNVVGPESYNQQYIEILTSFQMTLCNYLELSAYLAEALSMQGAYLKGIYSIYEAISSCDTLYNDERLKHKITLLAEVVIKSLYNIVRHDIPVVFQAIREYSIINVILYFAKCKKTSLQMASYLSLAYIYKDKDQPLLEESAIVNFFVNTLSLALKNPSDRAHGYSCREILKGLRLLASNDQNKESFFSSALIQDIQSNIKALNGRVLEECLLFLWTLSFNPAIRGRIKSKFDDSLRELDMFYKTKTFEDSNYILRALHGLLWQLNEDNTSINCESKLKASIQPEHVMISYCHEQKEMASSLTTHLKKNGYKVWFDKSSMKDAEYTFSSLAEAIEKSYVVCILFSEDYKQSEHTEREAIYATNLRKPIIWLRAQRDYKPDGWLGLITCRSNYIDISGKYPFETYFPDLCRRIDKYISQVRKV</sequence>
<name>A0A4Z2DD14_SCHJA</name>
<dbReference type="PROSITE" id="PS50104">
    <property type="entry name" value="TIR"/>
    <property type="match status" value="1"/>
</dbReference>
<dbReference type="SUPFAM" id="SSF48371">
    <property type="entry name" value="ARM repeat"/>
    <property type="match status" value="1"/>
</dbReference>
<reference evidence="2 3" key="1">
    <citation type="submission" date="2019-03" db="EMBL/GenBank/DDBJ databases">
        <title>An improved genome assembly of the fluke Schistosoma japonicum.</title>
        <authorList>
            <person name="Hu W."/>
            <person name="Luo F."/>
            <person name="Yin M."/>
            <person name="Mo X."/>
            <person name="Sun C."/>
            <person name="Wu Q."/>
            <person name="Zhu B."/>
            <person name="Xiang M."/>
            <person name="Wang J."/>
            <person name="Wang Y."/>
            <person name="Zhang T."/>
            <person name="Xu B."/>
            <person name="Zheng H."/>
            <person name="Feng Z."/>
        </authorList>
    </citation>
    <scope>NUCLEOTIDE SEQUENCE [LARGE SCALE GENOMIC DNA]</scope>
    <source>
        <strain evidence="2">HuSjv2</strain>
        <tissue evidence="2">Worms</tissue>
    </source>
</reference>
<dbReference type="AlphaFoldDB" id="A0A4Z2DD14"/>
<organism evidence="2 3">
    <name type="scientific">Schistosoma japonicum</name>
    <name type="common">Blood fluke</name>
    <dbReference type="NCBI Taxonomy" id="6182"/>
    <lineage>
        <taxon>Eukaryota</taxon>
        <taxon>Metazoa</taxon>
        <taxon>Spiralia</taxon>
        <taxon>Lophotrochozoa</taxon>
        <taxon>Platyhelminthes</taxon>
        <taxon>Trematoda</taxon>
        <taxon>Digenea</taxon>
        <taxon>Strigeidida</taxon>
        <taxon>Schistosomatoidea</taxon>
        <taxon>Schistosomatidae</taxon>
        <taxon>Schistosoma</taxon>
    </lineage>
</organism>
<dbReference type="GO" id="GO:0007165">
    <property type="term" value="P:signal transduction"/>
    <property type="evidence" value="ECO:0007669"/>
    <property type="project" value="InterPro"/>
</dbReference>
<dbReference type="Gene3D" id="3.40.50.10140">
    <property type="entry name" value="Toll/interleukin-1 receptor homology (TIR) domain"/>
    <property type="match status" value="1"/>
</dbReference>
<dbReference type="PANTHER" id="PTHR46270">
    <property type="entry name" value="ARMADILLO-TYPE FOLD-RELATED"/>
    <property type="match status" value="1"/>
</dbReference>
<dbReference type="Pfam" id="PF13676">
    <property type="entry name" value="TIR_2"/>
    <property type="match status" value="1"/>
</dbReference>
<evidence type="ECO:0000259" key="1">
    <source>
        <dbReference type="PROSITE" id="PS50104"/>
    </source>
</evidence>
<evidence type="ECO:0000313" key="2">
    <source>
        <dbReference type="EMBL" id="TNN14365.1"/>
    </source>
</evidence>
<protein>
    <recommendedName>
        <fullName evidence="1">TIR domain-containing protein</fullName>
    </recommendedName>
</protein>
<gene>
    <name evidence="2" type="ORF">EWB00_002215</name>
</gene>
<dbReference type="STRING" id="6182.A0A4Z2DD14"/>
<dbReference type="EMBL" id="SKCS01000177">
    <property type="protein sequence ID" value="TNN14365.1"/>
    <property type="molecule type" value="Genomic_DNA"/>
</dbReference>
<comment type="caution">
    <text evidence="2">The sequence shown here is derived from an EMBL/GenBank/DDBJ whole genome shotgun (WGS) entry which is preliminary data.</text>
</comment>
<dbReference type="OrthoDB" id="9978456at2759"/>
<proteinExistence type="predicted"/>
<evidence type="ECO:0000313" key="3">
    <source>
        <dbReference type="Proteomes" id="UP000311919"/>
    </source>
</evidence>
<dbReference type="Proteomes" id="UP000311919">
    <property type="component" value="Unassembled WGS sequence"/>
</dbReference>
<dbReference type="InterPro" id="IPR000157">
    <property type="entry name" value="TIR_dom"/>
</dbReference>
<dbReference type="SUPFAM" id="SSF52200">
    <property type="entry name" value="Toll/Interleukin receptor TIR domain"/>
    <property type="match status" value="1"/>
</dbReference>
<dbReference type="InterPro" id="IPR035897">
    <property type="entry name" value="Toll_tir_struct_dom_sf"/>
</dbReference>
<feature type="domain" description="TIR" evidence="1">
    <location>
        <begin position="370"/>
        <end position="509"/>
    </location>
</feature>
<keyword evidence="3" id="KW-1185">Reference proteome</keyword>
<dbReference type="PANTHER" id="PTHR46270:SF2">
    <property type="entry name" value="TIR DOMAIN-CONTAINING PROTEIN"/>
    <property type="match status" value="1"/>
</dbReference>